<comment type="caution">
    <text evidence="1">The sequence shown here is derived from an EMBL/GenBank/DDBJ whole genome shotgun (WGS) entry which is preliminary data.</text>
</comment>
<keyword evidence="2" id="KW-1185">Reference proteome</keyword>
<gene>
    <name evidence="1" type="ORF">Q0590_17975</name>
</gene>
<sequence>MKNYDLINYQVVKATSIKELQYLLEEKIRLGLTPLGIPSIIHIRNKWNERMAVFYQSVAYTGVIPAMA</sequence>
<evidence type="ECO:0000313" key="2">
    <source>
        <dbReference type="Proteomes" id="UP001168528"/>
    </source>
</evidence>
<dbReference type="EMBL" id="JAUKPO010000010">
    <property type="protein sequence ID" value="MDO1448167.1"/>
    <property type="molecule type" value="Genomic_DNA"/>
</dbReference>
<organism evidence="1 2">
    <name type="scientific">Rhodocytophaga aerolata</name>
    <dbReference type="NCBI Taxonomy" id="455078"/>
    <lineage>
        <taxon>Bacteria</taxon>
        <taxon>Pseudomonadati</taxon>
        <taxon>Bacteroidota</taxon>
        <taxon>Cytophagia</taxon>
        <taxon>Cytophagales</taxon>
        <taxon>Rhodocytophagaceae</taxon>
        <taxon>Rhodocytophaga</taxon>
    </lineage>
</organism>
<dbReference type="Proteomes" id="UP001168528">
    <property type="component" value="Unassembled WGS sequence"/>
</dbReference>
<protein>
    <submittedName>
        <fullName evidence="1">Uncharacterized protein</fullName>
    </submittedName>
</protein>
<reference evidence="1" key="1">
    <citation type="submission" date="2023-07" db="EMBL/GenBank/DDBJ databases">
        <title>The genome sequence of Rhodocytophaga aerolata KACC 12507.</title>
        <authorList>
            <person name="Zhang X."/>
        </authorList>
    </citation>
    <scope>NUCLEOTIDE SEQUENCE</scope>
    <source>
        <strain evidence="1">KACC 12507</strain>
    </source>
</reference>
<proteinExistence type="predicted"/>
<dbReference type="RefSeq" id="WP_302038968.1">
    <property type="nucleotide sequence ID" value="NZ_JAUKPO010000010.1"/>
</dbReference>
<accession>A0ABT8RBN2</accession>
<evidence type="ECO:0000313" key="1">
    <source>
        <dbReference type="EMBL" id="MDO1448167.1"/>
    </source>
</evidence>
<name>A0ABT8RBN2_9BACT</name>